<dbReference type="InterPro" id="IPR027417">
    <property type="entry name" value="P-loop_NTPase"/>
</dbReference>
<evidence type="ECO:0000313" key="7">
    <source>
        <dbReference type="Proteomes" id="UP000265020"/>
    </source>
</evidence>
<dbReference type="PANTHER" id="PTHR10903:SF170">
    <property type="entry name" value="GTPASE IMAP FAMILY MEMBER 7"/>
    <property type="match status" value="1"/>
</dbReference>
<feature type="transmembrane region" description="Helical" evidence="4">
    <location>
        <begin position="247"/>
        <end position="266"/>
    </location>
</feature>
<evidence type="ECO:0000256" key="3">
    <source>
        <dbReference type="ARBA" id="ARBA00023134"/>
    </source>
</evidence>
<reference evidence="6" key="2">
    <citation type="submission" date="2025-09" db="UniProtKB">
        <authorList>
            <consortium name="Ensembl"/>
        </authorList>
    </citation>
    <scope>IDENTIFICATION</scope>
</reference>
<accession>A0A3Q2FQL6</accession>
<dbReference type="SUPFAM" id="SSF52540">
    <property type="entry name" value="P-loop containing nucleoside triphosphate hydrolases"/>
    <property type="match status" value="1"/>
</dbReference>
<evidence type="ECO:0000256" key="4">
    <source>
        <dbReference type="SAM" id="Phobius"/>
    </source>
</evidence>
<dbReference type="STRING" id="28743.ENSCVAP00000008100"/>
<keyword evidence="2" id="KW-0547">Nucleotide-binding</keyword>
<protein>
    <submittedName>
        <fullName evidence="6">GTPase IMAP family member 7-like</fullName>
    </submittedName>
</protein>
<keyword evidence="3" id="KW-0342">GTP-binding</keyword>
<dbReference type="GO" id="GO:0005525">
    <property type="term" value="F:GTP binding"/>
    <property type="evidence" value="ECO:0007669"/>
    <property type="project" value="UniProtKB-KW"/>
</dbReference>
<sequence length="310" mass="33826">MADNIPLVDSEETEGSDLRMVLVGRTGSGKSATGNTILGRRVFKAELSSSSVTSACQKEMGQFEGQILSVVDTPGLYGTFNTEEELKMEIGRCISFLAPGPHVFLVILRPDRFTNEEQKTVELIQEVFGERSAAYTMVLFTRGDEMEEEGISMEMFISKNPSLRSFVSRCGGRYHVFNNKRNNPEQVRELLEKINRMIEMNGEKYYTNDLLDKAEKAIREKMEKLMRKHPDMTVDEARRRAERKNPFLKLLAAGVVEAGVGAGVGVGVEVAVFASIGAIGGPIGAAVGVGVGLAVGGIALAVKKKGCKIQ</sequence>
<feature type="domain" description="AIG1-type G" evidence="5">
    <location>
        <begin position="15"/>
        <end position="215"/>
    </location>
</feature>
<dbReference type="RefSeq" id="XP_015252419.1">
    <property type="nucleotide sequence ID" value="XM_015396933.1"/>
</dbReference>
<dbReference type="InterPro" id="IPR045058">
    <property type="entry name" value="GIMA/IAN/Toc"/>
</dbReference>
<dbReference type="GeneTree" id="ENSGT01120000271858"/>
<keyword evidence="4" id="KW-1133">Transmembrane helix</keyword>
<dbReference type="Pfam" id="PF04548">
    <property type="entry name" value="AIG1"/>
    <property type="match status" value="1"/>
</dbReference>
<dbReference type="AlphaFoldDB" id="A0A3Q2FQL6"/>
<feature type="transmembrane region" description="Helical" evidence="4">
    <location>
        <begin position="272"/>
        <end position="302"/>
    </location>
</feature>
<proteinExistence type="inferred from homology"/>
<dbReference type="FunFam" id="3.40.50.300:FF:000366">
    <property type="entry name" value="GTPase, IMAP family member 2"/>
    <property type="match status" value="1"/>
</dbReference>
<name>A0A3Q2FQL6_CYPVA</name>
<dbReference type="KEGG" id="cvg:107099009"/>
<dbReference type="Proteomes" id="UP000265020">
    <property type="component" value="Unassembled WGS sequence"/>
</dbReference>
<dbReference type="CDD" id="cd01852">
    <property type="entry name" value="AIG1"/>
    <property type="match status" value="1"/>
</dbReference>
<comment type="similarity">
    <text evidence="1">Belongs to the TRAFAC class TrmE-Era-EngA-EngB-Septin-like GTPase superfamily. AIG1/Toc34/Toc159-like paraseptin GTPase family. IAN subfamily.</text>
</comment>
<evidence type="ECO:0000259" key="5">
    <source>
        <dbReference type="PROSITE" id="PS51720"/>
    </source>
</evidence>
<dbReference type="InterPro" id="IPR006703">
    <property type="entry name" value="G_AIG1"/>
</dbReference>
<dbReference type="GeneID" id="107099009"/>
<dbReference type="PANTHER" id="PTHR10903">
    <property type="entry name" value="GTPASE, IMAP FAMILY MEMBER-RELATED"/>
    <property type="match status" value="1"/>
</dbReference>
<reference evidence="6" key="1">
    <citation type="submission" date="2025-08" db="UniProtKB">
        <authorList>
            <consortium name="Ensembl"/>
        </authorList>
    </citation>
    <scope>IDENTIFICATION</scope>
</reference>
<evidence type="ECO:0000256" key="2">
    <source>
        <dbReference type="ARBA" id="ARBA00022741"/>
    </source>
</evidence>
<dbReference type="OMA" id="RCYISEM"/>
<dbReference type="OrthoDB" id="5985928at2759"/>
<organism evidence="6 7">
    <name type="scientific">Cyprinodon variegatus</name>
    <name type="common">Sheepshead minnow</name>
    <dbReference type="NCBI Taxonomy" id="28743"/>
    <lineage>
        <taxon>Eukaryota</taxon>
        <taxon>Metazoa</taxon>
        <taxon>Chordata</taxon>
        <taxon>Craniata</taxon>
        <taxon>Vertebrata</taxon>
        <taxon>Euteleostomi</taxon>
        <taxon>Actinopterygii</taxon>
        <taxon>Neopterygii</taxon>
        <taxon>Teleostei</taxon>
        <taxon>Neoteleostei</taxon>
        <taxon>Acanthomorphata</taxon>
        <taxon>Ovalentaria</taxon>
        <taxon>Atherinomorphae</taxon>
        <taxon>Cyprinodontiformes</taxon>
        <taxon>Cyprinodontidae</taxon>
        <taxon>Cyprinodon</taxon>
    </lineage>
</organism>
<dbReference type="Gene3D" id="3.40.50.300">
    <property type="entry name" value="P-loop containing nucleotide triphosphate hydrolases"/>
    <property type="match status" value="1"/>
</dbReference>
<dbReference type="Ensembl" id="ENSCVAT00000002188.1">
    <property type="protein sequence ID" value="ENSCVAP00000008100.1"/>
    <property type="gene ID" value="ENSCVAG00000009854.1"/>
</dbReference>
<evidence type="ECO:0000313" key="6">
    <source>
        <dbReference type="Ensembl" id="ENSCVAP00000008100.1"/>
    </source>
</evidence>
<keyword evidence="7" id="KW-1185">Reference proteome</keyword>
<dbReference type="PROSITE" id="PS51720">
    <property type="entry name" value="G_AIG1"/>
    <property type="match status" value="1"/>
</dbReference>
<keyword evidence="4" id="KW-0812">Transmembrane</keyword>
<evidence type="ECO:0000256" key="1">
    <source>
        <dbReference type="ARBA" id="ARBA00008535"/>
    </source>
</evidence>
<keyword evidence="4" id="KW-0472">Membrane</keyword>